<dbReference type="EMBL" id="LGUI01000005">
    <property type="protein sequence ID" value="PNE32400.1"/>
    <property type="molecule type" value="Genomic_DNA"/>
</dbReference>
<feature type="chain" id="PRO_5039664453" description="Secreted protein" evidence="1">
    <location>
        <begin position="25"/>
        <end position="130"/>
    </location>
</feature>
<protein>
    <recommendedName>
        <fullName evidence="4">Secreted protein</fullName>
    </recommendedName>
</protein>
<gene>
    <name evidence="2" type="ORF">AF335_17475</name>
</gene>
<reference evidence="3" key="1">
    <citation type="submission" date="2015-07" db="EMBL/GenBank/DDBJ databases">
        <authorList>
            <person name="Graham D.E."/>
            <person name="Giannone R.J."/>
            <person name="Gulvik C.A."/>
            <person name="Hettich R.L."/>
            <person name="Klingeman D.M."/>
            <person name="Mahan K.M."/>
            <person name="Parry R.J."/>
            <person name="Spain J.C."/>
        </authorList>
    </citation>
    <scope>NUCLEOTIDE SEQUENCE [LARGE SCALE GENOMIC DNA]</scope>
    <source>
        <strain evidence="3">ATCC 27428</strain>
    </source>
</reference>
<sequence length="130" mass="13455">MGVNMRIRTAVVASALALATVPGAVGSSAVAVTPAPHAKPAAECGVRSDGRLYCGNRAGARGYADRSYRSATRGTLVGTFSWFACWGHGDPHPGGNDIWYWTQLDNGAWGNVPAVDVNTGQDPAPGLRAC</sequence>
<dbReference type="Proteomes" id="UP000235945">
    <property type="component" value="Unassembled WGS sequence"/>
</dbReference>
<evidence type="ECO:0000313" key="2">
    <source>
        <dbReference type="EMBL" id="PNE32400.1"/>
    </source>
</evidence>
<organism evidence="2 3">
    <name type="scientific">Streptomyces eurocidicus</name>
    <name type="common">Streptoverticillium eurocidicus</name>
    <dbReference type="NCBI Taxonomy" id="66423"/>
    <lineage>
        <taxon>Bacteria</taxon>
        <taxon>Bacillati</taxon>
        <taxon>Actinomycetota</taxon>
        <taxon>Actinomycetes</taxon>
        <taxon>Kitasatosporales</taxon>
        <taxon>Streptomycetaceae</taxon>
        <taxon>Streptomyces</taxon>
    </lineage>
</organism>
<evidence type="ECO:0000256" key="1">
    <source>
        <dbReference type="SAM" id="SignalP"/>
    </source>
</evidence>
<name>A0A2N8NUF9_STREU</name>
<evidence type="ECO:0000313" key="3">
    <source>
        <dbReference type="Proteomes" id="UP000235945"/>
    </source>
</evidence>
<keyword evidence="3" id="KW-1185">Reference proteome</keyword>
<proteinExistence type="predicted"/>
<comment type="caution">
    <text evidence="2">The sequence shown here is derived from an EMBL/GenBank/DDBJ whole genome shotgun (WGS) entry which is preliminary data.</text>
</comment>
<keyword evidence="1" id="KW-0732">Signal</keyword>
<evidence type="ECO:0008006" key="4">
    <source>
        <dbReference type="Google" id="ProtNLM"/>
    </source>
</evidence>
<dbReference type="AlphaFoldDB" id="A0A2N8NUF9"/>
<feature type="signal peptide" evidence="1">
    <location>
        <begin position="1"/>
        <end position="24"/>
    </location>
</feature>
<accession>A0A2N8NUF9</accession>